<protein>
    <recommendedName>
        <fullName evidence="3">SnoaL-like domain-containing protein</fullName>
    </recommendedName>
</protein>
<dbReference type="RefSeq" id="WP_146502388.1">
    <property type="nucleotide sequence ID" value="NZ_SJPG01000001.1"/>
</dbReference>
<comment type="caution">
    <text evidence="4">The sequence shown here is derived from an EMBL/GenBank/DDBJ whole genome shotgun (WGS) entry which is preliminary data.</text>
</comment>
<dbReference type="SUPFAM" id="SSF54427">
    <property type="entry name" value="NTF2-like"/>
    <property type="match status" value="1"/>
</dbReference>
<reference evidence="4 5" key="1">
    <citation type="submission" date="2019-02" db="EMBL/GenBank/DDBJ databases">
        <title>Deep-cultivation of Planctomycetes and their phenomic and genomic characterization uncovers novel biology.</title>
        <authorList>
            <person name="Wiegand S."/>
            <person name="Jogler M."/>
            <person name="Boedeker C."/>
            <person name="Pinto D."/>
            <person name="Vollmers J."/>
            <person name="Rivas-Marin E."/>
            <person name="Kohn T."/>
            <person name="Peeters S.H."/>
            <person name="Heuer A."/>
            <person name="Rast P."/>
            <person name="Oberbeckmann S."/>
            <person name="Bunk B."/>
            <person name="Jeske O."/>
            <person name="Meyerdierks A."/>
            <person name="Storesund J.E."/>
            <person name="Kallscheuer N."/>
            <person name="Luecker S."/>
            <person name="Lage O.M."/>
            <person name="Pohl T."/>
            <person name="Merkel B.J."/>
            <person name="Hornburger P."/>
            <person name="Mueller R.-W."/>
            <person name="Bruemmer F."/>
            <person name="Labrenz M."/>
            <person name="Spormann A.M."/>
            <person name="Op Den Camp H."/>
            <person name="Overmann J."/>
            <person name="Amann R."/>
            <person name="Jetten M.S.M."/>
            <person name="Mascher T."/>
            <person name="Medema M.H."/>
            <person name="Devos D.P."/>
            <person name="Kaster A.-K."/>
            <person name="Ovreas L."/>
            <person name="Rohde M."/>
            <person name="Galperin M.Y."/>
            <person name="Jogler C."/>
        </authorList>
    </citation>
    <scope>NUCLEOTIDE SEQUENCE [LARGE SCALE GENOMIC DNA]</scope>
    <source>
        <strain evidence="4 5">Pan54</strain>
    </source>
</reference>
<dbReference type="OrthoDB" id="263788at2"/>
<dbReference type="EMBL" id="SJPG01000001">
    <property type="protein sequence ID" value="TWT60239.1"/>
    <property type="molecule type" value="Genomic_DNA"/>
</dbReference>
<proteinExistence type="predicted"/>
<evidence type="ECO:0000256" key="1">
    <source>
        <dbReference type="SAM" id="MobiDB-lite"/>
    </source>
</evidence>
<keyword evidence="5" id="KW-1185">Reference proteome</keyword>
<organism evidence="4 5">
    <name type="scientific">Rubinisphaera italica</name>
    <dbReference type="NCBI Taxonomy" id="2527969"/>
    <lineage>
        <taxon>Bacteria</taxon>
        <taxon>Pseudomonadati</taxon>
        <taxon>Planctomycetota</taxon>
        <taxon>Planctomycetia</taxon>
        <taxon>Planctomycetales</taxon>
        <taxon>Planctomycetaceae</taxon>
        <taxon>Rubinisphaera</taxon>
    </lineage>
</organism>
<dbReference type="Proteomes" id="UP000316095">
    <property type="component" value="Unassembled WGS sequence"/>
</dbReference>
<feature type="signal peptide" evidence="2">
    <location>
        <begin position="1"/>
        <end position="21"/>
    </location>
</feature>
<accession>A0A5C5XCB2</accession>
<dbReference type="InterPro" id="IPR032710">
    <property type="entry name" value="NTF2-like_dom_sf"/>
</dbReference>
<evidence type="ECO:0000259" key="3">
    <source>
        <dbReference type="Pfam" id="PF13474"/>
    </source>
</evidence>
<gene>
    <name evidence="4" type="ORF">Pan54_09530</name>
</gene>
<dbReference type="InterPro" id="IPR037401">
    <property type="entry name" value="SnoaL-like"/>
</dbReference>
<evidence type="ECO:0000256" key="2">
    <source>
        <dbReference type="SAM" id="SignalP"/>
    </source>
</evidence>
<dbReference type="AlphaFoldDB" id="A0A5C5XCB2"/>
<feature type="chain" id="PRO_5022739560" description="SnoaL-like domain-containing protein" evidence="2">
    <location>
        <begin position="22"/>
        <end position="307"/>
    </location>
</feature>
<dbReference type="Pfam" id="PF13474">
    <property type="entry name" value="SnoaL_3"/>
    <property type="match status" value="1"/>
</dbReference>
<evidence type="ECO:0000313" key="4">
    <source>
        <dbReference type="EMBL" id="TWT60239.1"/>
    </source>
</evidence>
<sequence length="307" mass="34057" precursor="true">MRSLLLSLTCLLTLSAITVSGDEPEKSTPQDLVRQQLSEYLTAFNDEDSKKIASLWSQNSVFTNLSTGEKTEGREQIISDLKQFFADNENALLTAETSSFKQLGESVIQVTGNTRLQLNDGTVESTNFEVLFTKENKNWKIASITESAQVAASAKESLKQLDWLVGTWQDDSDQVIATTSCKWSATEVFLLRTFVIETEDGTSQGTEVIGWDPQFQQIRSWSFFSDGTFGSGFWSKNGDSWVIKSVHTLPTGQLAESIRELSEITEESLQVTLTSSSIDGELQPSREPVRVRRVPKATTKTVEGGQE</sequence>
<dbReference type="Gene3D" id="3.10.450.50">
    <property type="match status" value="1"/>
</dbReference>
<feature type="domain" description="SnoaL-like" evidence="3">
    <location>
        <begin position="33"/>
        <end position="148"/>
    </location>
</feature>
<evidence type="ECO:0000313" key="5">
    <source>
        <dbReference type="Proteomes" id="UP000316095"/>
    </source>
</evidence>
<keyword evidence="2" id="KW-0732">Signal</keyword>
<feature type="region of interest" description="Disordered" evidence="1">
    <location>
        <begin position="276"/>
        <end position="307"/>
    </location>
</feature>
<name>A0A5C5XCB2_9PLAN</name>